<gene>
    <name evidence="2" type="ordered locus">GNIT_3600</name>
</gene>
<dbReference type="OrthoDB" id="9801692at2"/>
<sequence>MKKLLSLSLACALLSASALSTAAPIGDKIKTAMASDIRSAAEVERDRNRRPVQTLEFFGLEDNMSVVELIPGGGWYTKLLAPALSENGEFYIAIGAGRVKENMAGVAGFDKMKVIAEDASSYREEGARNYSLKATTLGVSDVDMVLTFRNYHNFGEQGRKKMNELAFDALRPGGIYGVVDHTARHMEPSNSSNRRRIDPVLAIKEIQEAGFVLVDYSNLHYREDDELEYEVGARSVSGNTDRWTMKFMKPKS</sequence>
<dbReference type="AlphaFoldDB" id="G4QNY6"/>
<keyword evidence="1" id="KW-0732">Signal</keyword>
<dbReference type="PIRSF" id="PIRSF031679">
    <property type="entry name" value="Mtase_Alr7345_prd"/>
    <property type="match status" value="1"/>
</dbReference>
<evidence type="ECO:0000256" key="1">
    <source>
        <dbReference type="SAM" id="SignalP"/>
    </source>
</evidence>
<reference evidence="2 3" key="1">
    <citation type="journal article" date="2011" name="J. Bacteriol.">
        <title>Complete genome sequence of seawater bacterium Glaciecola nitratireducens FR1064T.</title>
        <authorList>
            <person name="Bian F."/>
            <person name="Qin Q.L."/>
            <person name="Xie B.B."/>
            <person name="Shu Y.L."/>
            <person name="Zhang X.Y."/>
            <person name="Yu Y."/>
            <person name="Chen B."/>
            <person name="Chen X.L."/>
            <person name="Zhou B.C."/>
            <person name="Zhang Y.Z."/>
        </authorList>
    </citation>
    <scope>NUCLEOTIDE SEQUENCE [LARGE SCALE GENOMIC DNA]</scope>
    <source>
        <strain evidence="3">JCM 12485 / KCTC 12276 / FR1064</strain>
    </source>
</reference>
<dbReference type="eggNOG" id="COG4798">
    <property type="taxonomic scope" value="Bacteria"/>
</dbReference>
<evidence type="ECO:0000313" key="2">
    <source>
        <dbReference type="EMBL" id="AEP31694.1"/>
    </source>
</evidence>
<dbReference type="Proteomes" id="UP000009282">
    <property type="component" value="Chromosome"/>
</dbReference>
<dbReference type="InterPro" id="IPR029063">
    <property type="entry name" value="SAM-dependent_MTases_sf"/>
</dbReference>
<dbReference type="Gene3D" id="3.40.50.150">
    <property type="entry name" value="Vaccinia Virus protein VP39"/>
    <property type="match status" value="1"/>
</dbReference>
<evidence type="ECO:0000313" key="3">
    <source>
        <dbReference type="Proteomes" id="UP000009282"/>
    </source>
</evidence>
<organism evidence="2 3">
    <name type="scientific">Glaciecola nitratireducens (strain JCM 12485 / KCTC 12276 / FR1064)</name>
    <dbReference type="NCBI Taxonomy" id="1085623"/>
    <lineage>
        <taxon>Bacteria</taxon>
        <taxon>Pseudomonadati</taxon>
        <taxon>Pseudomonadota</taxon>
        <taxon>Gammaproteobacteria</taxon>
        <taxon>Alteromonadales</taxon>
        <taxon>Alteromonadaceae</taxon>
        <taxon>Brumicola</taxon>
    </lineage>
</organism>
<keyword evidence="3" id="KW-1185">Reference proteome</keyword>
<dbReference type="InterPro" id="IPR016980">
    <property type="entry name" value="S-AdoMet-dep_MeTrfase_Alr7345"/>
</dbReference>
<feature type="signal peptide" evidence="1">
    <location>
        <begin position="1"/>
        <end position="22"/>
    </location>
</feature>
<dbReference type="KEGG" id="gni:GNIT_3600"/>
<feature type="chain" id="PRO_5003467447" description="Methyltransferase" evidence="1">
    <location>
        <begin position="23"/>
        <end position="252"/>
    </location>
</feature>
<dbReference type="EMBL" id="CP003060">
    <property type="protein sequence ID" value="AEP31694.1"/>
    <property type="molecule type" value="Genomic_DNA"/>
</dbReference>
<dbReference type="STRING" id="1085623.GNIT_3600"/>
<proteinExistence type="predicted"/>
<evidence type="ECO:0008006" key="4">
    <source>
        <dbReference type="Google" id="ProtNLM"/>
    </source>
</evidence>
<dbReference type="SUPFAM" id="SSF53335">
    <property type="entry name" value="S-adenosyl-L-methionine-dependent methyltransferases"/>
    <property type="match status" value="1"/>
</dbReference>
<protein>
    <recommendedName>
        <fullName evidence="4">Methyltransferase</fullName>
    </recommendedName>
</protein>
<dbReference type="HOGENOM" id="CLU_072291_0_0_6"/>
<accession>G4QNY6</accession>
<dbReference type="RefSeq" id="WP_014110565.1">
    <property type="nucleotide sequence ID" value="NC_016041.1"/>
</dbReference>
<name>G4QNY6_GLANF</name>